<dbReference type="SUPFAM" id="SSF51556">
    <property type="entry name" value="Metallo-dependent hydrolases"/>
    <property type="match status" value="1"/>
</dbReference>
<evidence type="ECO:0000259" key="2">
    <source>
        <dbReference type="Pfam" id="PF04909"/>
    </source>
</evidence>
<accession>A0A6J7FVI8</accession>
<dbReference type="EMBL" id="CAFBPQ010000004">
    <property type="protein sequence ID" value="CAB5015280.1"/>
    <property type="molecule type" value="Genomic_DNA"/>
</dbReference>
<dbReference type="Gene3D" id="3.20.20.140">
    <property type="entry name" value="Metal-dependent hydrolases"/>
    <property type="match status" value="1"/>
</dbReference>
<dbReference type="EMBL" id="CAFBMM010000007">
    <property type="protein sequence ID" value="CAB4898068.1"/>
    <property type="molecule type" value="Genomic_DNA"/>
</dbReference>
<proteinExistence type="predicted"/>
<evidence type="ECO:0000313" key="3">
    <source>
        <dbReference type="EMBL" id="CAB4898068.1"/>
    </source>
</evidence>
<sequence>MTITNSSLPSDLFLPEPQPAKVRYTVISVDDHLVEPPHMFEGRLPKALADRAPKVVTTDQGHEVWEFEGERHFQVGQNAIAGRRPETVKIEPFRFDQMRPGCFDPHARVHDMDLGGLWASLNFPSMITGFCGRVYSQIADRDLGNAVTKAWNDWMCEEWWGAYPERFIPLGITDLANPESGAQEIRRNANRGFVAVSLPERPHRLGFPSIFSDYWEPIIRACAETNTVVCLHVGSAGMPDFPEGCPPVQLGATLFGALSLTACAEWVWSGWSVKFPELKIAMSEGGIGWVAMLIDRLDNIVDRSGYGLEGFNGQRPADILRDKFWFCTIDDPSTIETRAAIGVDHIMVESDYPHGDGTWPNTQDVIERYWGHLPTEDLRKMTHQNAAKLFRHPLPEVPLP</sequence>
<organism evidence="3">
    <name type="scientific">freshwater metagenome</name>
    <dbReference type="NCBI Taxonomy" id="449393"/>
    <lineage>
        <taxon>unclassified sequences</taxon>
        <taxon>metagenomes</taxon>
        <taxon>ecological metagenomes</taxon>
    </lineage>
</organism>
<dbReference type="AlphaFoldDB" id="A0A6J7FVI8"/>
<gene>
    <name evidence="3" type="ORF">UFOPK3605_00320</name>
    <name evidence="4" type="ORF">UFOPK4121_00292</name>
</gene>
<dbReference type="InterPro" id="IPR032465">
    <property type="entry name" value="ACMSD"/>
</dbReference>
<protein>
    <submittedName>
        <fullName evidence="3">Unannotated protein</fullName>
    </submittedName>
</protein>
<dbReference type="InterPro" id="IPR032466">
    <property type="entry name" value="Metal_Hydrolase"/>
</dbReference>
<name>A0A6J7FVI8_9ZZZZ</name>
<evidence type="ECO:0000313" key="4">
    <source>
        <dbReference type="EMBL" id="CAB5015280.1"/>
    </source>
</evidence>
<feature type="domain" description="Amidohydrolase-related" evidence="2">
    <location>
        <begin position="100"/>
        <end position="391"/>
    </location>
</feature>
<dbReference type="GO" id="GO:0016831">
    <property type="term" value="F:carboxy-lyase activity"/>
    <property type="evidence" value="ECO:0007669"/>
    <property type="project" value="InterPro"/>
</dbReference>
<dbReference type="Pfam" id="PF04909">
    <property type="entry name" value="Amidohydro_2"/>
    <property type="match status" value="1"/>
</dbReference>
<dbReference type="GO" id="GO:0019748">
    <property type="term" value="P:secondary metabolic process"/>
    <property type="evidence" value="ECO:0007669"/>
    <property type="project" value="TreeGrafter"/>
</dbReference>
<dbReference type="GO" id="GO:0005737">
    <property type="term" value="C:cytoplasm"/>
    <property type="evidence" value="ECO:0007669"/>
    <property type="project" value="TreeGrafter"/>
</dbReference>
<dbReference type="InterPro" id="IPR006680">
    <property type="entry name" value="Amidohydro-rel"/>
</dbReference>
<dbReference type="PANTHER" id="PTHR21240:SF28">
    <property type="entry name" value="ISO-OROTATE DECARBOXYLASE (EUROFUNG)"/>
    <property type="match status" value="1"/>
</dbReference>
<reference evidence="3" key="1">
    <citation type="submission" date="2020-05" db="EMBL/GenBank/DDBJ databases">
        <authorList>
            <person name="Chiriac C."/>
            <person name="Salcher M."/>
            <person name="Ghai R."/>
            <person name="Kavagutti S V."/>
        </authorList>
    </citation>
    <scope>NUCLEOTIDE SEQUENCE</scope>
</reference>
<dbReference type="PANTHER" id="PTHR21240">
    <property type="entry name" value="2-AMINO-3-CARBOXYLMUCONATE-6-SEMIALDEHYDE DECARBOXYLASE"/>
    <property type="match status" value="1"/>
</dbReference>
<keyword evidence="1" id="KW-0456">Lyase</keyword>
<evidence type="ECO:0000256" key="1">
    <source>
        <dbReference type="ARBA" id="ARBA00023239"/>
    </source>
</evidence>
<dbReference type="GO" id="GO:0016787">
    <property type="term" value="F:hydrolase activity"/>
    <property type="evidence" value="ECO:0007669"/>
    <property type="project" value="InterPro"/>
</dbReference>